<dbReference type="Proteomes" id="UP001195483">
    <property type="component" value="Unassembled WGS sequence"/>
</dbReference>
<reference evidence="1" key="1">
    <citation type="journal article" date="2021" name="Genome Biol. Evol.">
        <title>A High-Quality Reference Genome for a Parasitic Bivalve with Doubly Uniparental Inheritance (Bivalvia: Unionida).</title>
        <authorList>
            <person name="Smith C.H."/>
        </authorList>
    </citation>
    <scope>NUCLEOTIDE SEQUENCE</scope>
    <source>
        <strain evidence="1">CHS0354</strain>
    </source>
</reference>
<comment type="caution">
    <text evidence="1">The sequence shown here is derived from an EMBL/GenBank/DDBJ whole genome shotgun (WGS) entry which is preliminary data.</text>
</comment>
<dbReference type="AlphaFoldDB" id="A0AAE0WDQ2"/>
<protein>
    <submittedName>
        <fullName evidence="1">Uncharacterized protein</fullName>
    </submittedName>
</protein>
<evidence type="ECO:0000313" key="1">
    <source>
        <dbReference type="EMBL" id="KAK3610876.1"/>
    </source>
</evidence>
<evidence type="ECO:0000313" key="2">
    <source>
        <dbReference type="Proteomes" id="UP001195483"/>
    </source>
</evidence>
<gene>
    <name evidence="1" type="ORF">CHS0354_008736</name>
</gene>
<keyword evidence="2" id="KW-1185">Reference proteome</keyword>
<accession>A0AAE0WDQ2</accession>
<sequence length="110" mass="12838">MAQEHAGMWYQAQAMKLKVFEFHGNTMSSKMDYYVGDINYVMEKRDFIKQLFPVKSGKVMMLWTGVIQAKHVLRKGFHARGEEPDETLQVRETNGLNDIEYYGTVTRNII</sequence>
<reference evidence="1" key="2">
    <citation type="journal article" date="2021" name="Genome Biol. Evol.">
        <title>Developing a high-quality reference genome for a parasitic bivalve with doubly uniparental inheritance (Bivalvia: Unionida).</title>
        <authorList>
            <person name="Smith C.H."/>
        </authorList>
    </citation>
    <scope>NUCLEOTIDE SEQUENCE</scope>
    <source>
        <strain evidence="1">CHS0354</strain>
        <tissue evidence="1">Mantle</tissue>
    </source>
</reference>
<dbReference type="EMBL" id="JAEAOA010000570">
    <property type="protein sequence ID" value="KAK3610876.1"/>
    <property type="molecule type" value="Genomic_DNA"/>
</dbReference>
<proteinExistence type="predicted"/>
<reference evidence="1" key="3">
    <citation type="submission" date="2023-05" db="EMBL/GenBank/DDBJ databases">
        <authorList>
            <person name="Smith C.H."/>
        </authorList>
    </citation>
    <scope>NUCLEOTIDE SEQUENCE</scope>
    <source>
        <strain evidence="1">CHS0354</strain>
        <tissue evidence="1">Mantle</tissue>
    </source>
</reference>
<organism evidence="1 2">
    <name type="scientific">Potamilus streckersoni</name>
    <dbReference type="NCBI Taxonomy" id="2493646"/>
    <lineage>
        <taxon>Eukaryota</taxon>
        <taxon>Metazoa</taxon>
        <taxon>Spiralia</taxon>
        <taxon>Lophotrochozoa</taxon>
        <taxon>Mollusca</taxon>
        <taxon>Bivalvia</taxon>
        <taxon>Autobranchia</taxon>
        <taxon>Heteroconchia</taxon>
        <taxon>Palaeoheterodonta</taxon>
        <taxon>Unionida</taxon>
        <taxon>Unionoidea</taxon>
        <taxon>Unionidae</taxon>
        <taxon>Ambleminae</taxon>
        <taxon>Lampsilini</taxon>
        <taxon>Potamilus</taxon>
    </lineage>
</organism>
<name>A0AAE0WDQ2_9BIVA</name>